<evidence type="ECO:0000313" key="2">
    <source>
        <dbReference type="Proteomes" id="UP000240493"/>
    </source>
</evidence>
<protein>
    <submittedName>
        <fullName evidence="1">Uncharacterized protein</fullName>
    </submittedName>
</protein>
<accession>A0A2T3Z0Q5</accession>
<sequence>MPQSSGKLAEKMKWIVTRYPKPPGQLIALGAILSNPDDPETRLNRHDAIEVKSKHLLDESAAIQRVMHAGVSNDDDIILKLTQFLSARLSTSGGRKEDGKTIIDALDVNSKIFLPDKEYMNASMEAPGVQEYIKNCSFSKKLYMIIGVATAKKLHISEVSSKQRSAGVSVTVPYMGGSGLGSTAGGRHKSSQISGSEVDVEQECDFAYRIREFTYWRYRREKVKMKADRDTGALFRTENSHEDYDSYDDSEDDAFEDVPLFNELKEIDYSDDAILVFEV</sequence>
<evidence type="ECO:0000313" key="1">
    <source>
        <dbReference type="EMBL" id="PTB38350.1"/>
    </source>
</evidence>
<reference evidence="1 2" key="1">
    <citation type="submission" date="2016-07" db="EMBL/GenBank/DDBJ databases">
        <title>Multiple horizontal gene transfer events from other fungi enriched the ability of initially mycotrophic Trichoderma (Ascomycota) to feed on dead plant biomass.</title>
        <authorList>
            <consortium name="DOE Joint Genome Institute"/>
            <person name="Aerts A."/>
            <person name="Atanasova L."/>
            <person name="Chenthamara K."/>
            <person name="Zhang J."/>
            <person name="Grujic M."/>
            <person name="Henrissat B."/>
            <person name="Kuo A."/>
            <person name="Salamov A."/>
            <person name="Lipzen A."/>
            <person name="Labutti K."/>
            <person name="Barry K."/>
            <person name="Miao Y."/>
            <person name="Rahimi M.J."/>
            <person name="Shen Q."/>
            <person name="Grigoriev I.V."/>
            <person name="Kubicek C.P."/>
            <person name="Druzhinina I.S."/>
        </authorList>
    </citation>
    <scope>NUCLEOTIDE SEQUENCE [LARGE SCALE GENOMIC DNA]</scope>
    <source>
        <strain evidence="1 2">CBS 433.97</strain>
    </source>
</reference>
<name>A0A2T3Z0Q5_TRIA4</name>
<dbReference type="EMBL" id="KZ679266">
    <property type="protein sequence ID" value="PTB38350.1"/>
    <property type="molecule type" value="Genomic_DNA"/>
</dbReference>
<organism evidence="1 2">
    <name type="scientific">Trichoderma asperellum (strain ATCC 204424 / CBS 433.97 / NBRC 101777)</name>
    <dbReference type="NCBI Taxonomy" id="1042311"/>
    <lineage>
        <taxon>Eukaryota</taxon>
        <taxon>Fungi</taxon>
        <taxon>Dikarya</taxon>
        <taxon>Ascomycota</taxon>
        <taxon>Pezizomycotina</taxon>
        <taxon>Sordariomycetes</taxon>
        <taxon>Hypocreomycetidae</taxon>
        <taxon>Hypocreales</taxon>
        <taxon>Hypocreaceae</taxon>
        <taxon>Trichoderma</taxon>
    </lineage>
</organism>
<proteinExistence type="predicted"/>
<keyword evidence="2" id="KW-1185">Reference proteome</keyword>
<dbReference type="OrthoDB" id="4500473at2759"/>
<dbReference type="Proteomes" id="UP000240493">
    <property type="component" value="Unassembled WGS sequence"/>
</dbReference>
<gene>
    <name evidence="1" type="ORF">M441DRAFT_60593</name>
</gene>
<dbReference type="AlphaFoldDB" id="A0A2T3Z0Q5"/>